<dbReference type="GO" id="GO:0006272">
    <property type="term" value="P:leading strand elongation"/>
    <property type="evidence" value="ECO:0007669"/>
    <property type="project" value="TreeGrafter"/>
</dbReference>
<evidence type="ECO:0000256" key="5">
    <source>
        <dbReference type="ARBA" id="ARBA00042096"/>
    </source>
</evidence>
<dbReference type="GO" id="GO:0031490">
    <property type="term" value="F:chromatin DNA binding"/>
    <property type="evidence" value="ECO:0007669"/>
    <property type="project" value="TreeGrafter"/>
</dbReference>
<keyword evidence="2" id="KW-0235">DNA replication</keyword>
<gene>
    <name evidence="8" type="ORF">AC579_7505</name>
</gene>
<protein>
    <recommendedName>
        <fullName evidence="4">DNA polymerase epsilon subunit D</fullName>
    </recommendedName>
    <alternativeName>
        <fullName evidence="5">DNA polymerase II subunit D</fullName>
    </alternativeName>
</protein>
<dbReference type="GO" id="GO:0008623">
    <property type="term" value="C:CHRAC"/>
    <property type="evidence" value="ECO:0007669"/>
    <property type="project" value="TreeGrafter"/>
</dbReference>
<dbReference type="Pfam" id="PF00808">
    <property type="entry name" value="CBFD_NFYB_HMF"/>
    <property type="match status" value="1"/>
</dbReference>
<dbReference type="GO" id="GO:0008622">
    <property type="term" value="C:epsilon DNA polymerase complex"/>
    <property type="evidence" value="ECO:0007669"/>
    <property type="project" value="TreeGrafter"/>
</dbReference>
<feature type="compositionally biased region" description="Basic and acidic residues" evidence="6">
    <location>
        <begin position="290"/>
        <end position="299"/>
    </location>
</feature>
<dbReference type="EMBL" id="LFZO01000164">
    <property type="protein sequence ID" value="KXT12128.1"/>
    <property type="molecule type" value="Genomic_DNA"/>
</dbReference>
<dbReference type="SUPFAM" id="SSF47113">
    <property type="entry name" value="Histone-fold"/>
    <property type="match status" value="1"/>
</dbReference>
<dbReference type="EMBL" id="LFZO01000164">
    <property type="protein sequence ID" value="KXT12126.1"/>
    <property type="molecule type" value="Genomic_DNA"/>
</dbReference>
<organism evidence="8 9">
    <name type="scientific">Pseudocercospora musae</name>
    <dbReference type="NCBI Taxonomy" id="113226"/>
    <lineage>
        <taxon>Eukaryota</taxon>
        <taxon>Fungi</taxon>
        <taxon>Dikarya</taxon>
        <taxon>Ascomycota</taxon>
        <taxon>Pezizomycotina</taxon>
        <taxon>Dothideomycetes</taxon>
        <taxon>Dothideomycetidae</taxon>
        <taxon>Mycosphaerellales</taxon>
        <taxon>Mycosphaerellaceae</taxon>
        <taxon>Pseudocercospora</taxon>
    </lineage>
</organism>
<dbReference type="GO" id="GO:0046982">
    <property type="term" value="F:protein heterodimerization activity"/>
    <property type="evidence" value="ECO:0007669"/>
    <property type="project" value="InterPro"/>
</dbReference>
<dbReference type="GO" id="GO:0006974">
    <property type="term" value="P:DNA damage response"/>
    <property type="evidence" value="ECO:0007669"/>
    <property type="project" value="TreeGrafter"/>
</dbReference>
<feature type="compositionally biased region" description="Acidic residues" evidence="6">
    <location>
        <begin position="240"/>
        <end position="289"/>
    </location>
</feature>
<comment type="subcellular location">
    <subcellularLocation>
        <location evidence="1">Nucleus</location>
    </subcellularLocation>
</comment>
<evidence type="ECO:0000313" key="8">
    <source>
        <dbReference type="EMBL" id="KXT12128.1"/>
    </source>
</evidence>
<evidence type="ECO:0000259" key="7">
    <source>
        <dbReference type="Pfam" id="PF00808"/>
    </source>
</evidence>
<dbReference type="OrthoDB" id="1707486at2759"/>
<dbReference type="Proteomes" id="UP000073492">
    <property type="component" value="Unassembled WGS sequence"/>
</dbReference>
<dbReference type="Gene3D" id="1.10.20.10">
    <property type="entry name" value="Histone, subunit A"/>
    <property type="match status" value="1"/>
</dbReference>
<feature type="region of interest" description="Disordered" evidence="6">
    <location>
        <begin position="201"/>
        <end position="307"/>
    </location>
</feature>
<evidence type="ECO:0000256" key="3">
    <source>
        <dbReference type="ARBA" id="ARBA00023242"/>
    </source>
</evidence>
<feature type="non-terminal residue" evidence="8">
    <location>
        <position position="1"/>
    </location>
</feature>
<accession>A0A139IBK3</accession>
<proteinExistence type="predicted"/>
<dbReference type="AlphaFoldDB" id="A0A139IBK3"/>
<name>A0A139IBK3_9PEZI</name>
<reference evidence="8 9" key="1">
    <citation type="submission" date="2015-07" db="EMBL/GenBank/DDBJ databases">
        <title>Comparative genomics of the Sigatoka disease complex on banana suggests a link between parallel evolutionary changes in Pseudocercospora fijiensis and Pseudocercospora eumusae and increased virulence on the banana host.</title>
        <authorList>
            <person name="Chang T.-C."/>
            <person name="Salvucci A."/>
            <person name="Crous P.W."/>
            <person name="Stergiopoulos I."/>
        </authorList>
    </citation>
    <scope>NUCLEOTIDE SEQUENCE [LARGE SCALE GENOMIC DNA]</scope>
    <source>
        <strain evidence="8 9">CBS 116634</strain>
    </source>
</reference>
<evidence type="ECO:0000256" key="1">
    <source>
        <dbReference type="ARBA" id="ARBA00004123"/>
    </source>
</evidence>
<dbReference type="PANTHER" id="PTHR46172">
    <property type="entry name" value="DNA POLYMERASE EPSILON SUBUNIT 3"/>
    <property type="match status" value="1"/>
</dbReference>
<dbReference type="InterPro" id="IPR003958">
    <property type="entry name" value="CBFA_NFYB_domain"/>
</dbReference>
<keyword evidence="3" id="KW-0539">Nucleus</keyword>
<evidence type="ECO:0000256" key="4">
    <source>
        <dbReference type="ARBA" id="ARBA00039775"/>
    </source>
</evidence>
<comment type="caution">
    <text evidence="8">The sequence shown here is derived from an EMBL/GenBank/DDBJ whole genome shotgun (WGS) entry which is preliminary data.</text>
</comment>
<evidence type="ECO:0000256" key="6">
    <source>
        <dbReference type="SAM" id="MobiDB-lite"/>
    </source>
</evidence>
<dbReference type="STRING" id="113226.A0A139IBK3"/>
<dbReference type="InterPro" id="IPR051377">
    <property type="entry name" value="DNA_Pol-Epsilon_Subunit"/>
</dbReference>
<dbReference type="InterPro" id="IPR009072">
    <property type="entry name" value="Histone-fold"/>
</dbReference>
<feature type="domain" description="Transcription factor CBF/NF-Y/archaeal histone" evidence="7">
    <location>
        <begin position="78"/>
        <end position="142"/>
    </location>
</feature>
<keyword evidence="9" id="KW-1185">Reference proteome</keyword>
<dbReference type="GO" id="GO:0031507">
    <property type="term" value="P:heterochromatin formation"/>
    <property type="evidence" value="ECO:0007669"/>
    <property type="project" value="TreeGrafter"/>
</dbReference>
<dbReference type="CDD" id="cd22928">
    <property type="entry name" value="HFD_POLE3_DPB4"/>
    <property type="match status" value="1"/>
</dbReference>
<feature type="region of interest" description="Disordered" evidence="6">
    <location>
        <begin position="37"/>
        <end position="73"/>
    </location>
</feature>
<evidence type="ECO:0000256" key="2">
    <source>
        <dbReference type="ARBA" id="ARBA00022705"/>
    </source>
</evidence>
<dbReference type="PANTHER" id="PTHR46172:SF1">
    <property type="entry name" value="DNA POLYMERASE EPSILON SUBUNIT 3"/>
    <property type="match status" value="1"/>
</dbReference>
<evidence type="ECO:0000313" key="9">
    <source>
        <dbReference type="Proteomes" id="UP000073492"/>
    </source>
</evidence>
<sequence>PASTLSIYTLLASAQIINVDIGLHRRSHRARLLRETMPGRKSNVSTTSHAPEEVVETTPSAPNKQSKEKEGFSVDDLSLPKSMIIRLAKGVLPANTQIHKDALLSMHKSATVFVSYIASNSNDNAQAGGKKTISPQDVMAALKDAELEGFLPRVEAELKTEYNETQCDKRNTYRRKVKEEKAAAAAKDGTDADVSMLSKDGETAKSAKHGVVNREADEEDAGRPAKKLKGENGSAAAPEMADDMDDQDGDDEQEAEENDDDADEDGAEDDVPGEESNDEDQTMEDALEEQPERSELRDEALDDPDSD</sequence>